<dbReference type="RefSeq" id="WP_015691916.1">
    <property type="nucleotide sequence ID" value="NC_016940.1"/>
</dbReference>
<dbReference type="InterPro" id="IPR043461">
    <property type="entry name" value="LpxH-like"/>
</dbReference>
<dbReference type="GO" id="GO:0046872">
    <property type="term" value="F:metal ion binding"/>
    <property type="evidence" value="ECO:0007669"/>
    <property type="project" value="UniProtKB-KW"/>
</dbReference>
<gene>
    <name evidence="7" type="ordered locus">SGRA_1545</name>
</gene>
<dbReference type="PANTHER" id="PTHR34990">
    <property type="entry name" value="UDP-2,3-DIACYLGLUCOSAMINE HYDROLASE-RELATED"/>
    <property type="match status" value="1"/>
</dbReference>
<dbReference type="OrthoDB" id="9802481at2"/>
<accession>H6L9A8</accession>
<evidence type="ECO:0000256" key="3">
    <source>
        <dbReference type="ARBA" id="ARBA00022723"/>
    </source>
</evidence>
<keyword evidence="1" id="KW-1003">Cell membrane</keyword>
<dbReference type="InterPro" id="IPR004843">
    <property type="entry name" value="Calcineurin-like_PHP"/>
</dbReference>
<dbReference type="EMBL" id="CP002831">
    <property type="protein sequence ID" value="AFC24280.1"/>
    <property type="molecule type" value="Genomic_DNA"/>
</dbReference>
<dbReference type="AlphaFoldDB" id="H6L9A8"/>
<evidence type="ECO:0000256" key="5">
    <source>
        <dbReference type="ARBA" id="ARBA00023211"/>
    </source>
</evidence>
<dbReference type="GO" id="GO:0008758">
    <property type="term" value="F:UDP-2,3-diacylglucosamine hydrolase activity"/>
    <property type="evidence" value="ECO:0007669"/>
    <property type="project" value="TreeGrafter"/>
</dbReference>
<dbReference type="eggNOG" id="COG2908">
    <property type="taxonomic scope" value="Bacteria"/>
</dbReference>
<dbReference type="HOGENOM" id="CLU_061126_2_0_10"/>
<evidence type="ECO:0000256" key="4">
    <source>
        <dbReference type="ARBA" id="ARBA00023136"/>
    </source>
</evidence>
<dbReference type="GO" id="GO:0016020">
    <property type="term" value="C:membrane"/>
    <property type="evidence" value="ECO:0007669"/>
    <property type="project" value="GOC"/>
</dbReference>
<dbReference type="GO" id="GO:0009245">
    <property type="term" value="P:lipid A biosynthetic process"/>
    <property type="evidence" value="ECO:0007669"/>
    <property type="project" value="TreeGrafter"/>
</dbReference>
<proteinExistence type="predicted"/>
<dbReference type="STRING" id="984262.SGRA_1545"/>
<keyword evidence="5" id="KW-0464">Manganese</keyword>
<evidence type="ECO:0000256" key="1">
    <source>
        <dbReference type="ARBA" id="ARBA00022475"/>
    </source>
</evidence>
<evidence type="ECO:0000259" key="6">
    <source>
        <dbReference type="Pfam" id="PF00149"/>
    </source>
</evidence>
<keyword evidence="4" id="KW-0472">Membrane</keyword>
<dbReference type="Gene3D" id="3.60.21.10">
    <property type="match status" value="1"/>
</dbReference>
<dbReference type="Pfam" id="PF00149">
    <property type="entry name" value="Metallophos"/>
    <property type="match status" value="1"/>
</dbReference>
<feature type="domain" description="Calcineurin-like phosphoesterase" evidence="6">
    <location>
        <begin position="9"/>
        <end position="206"/>
    </location>
</feature>
<dbReference type="CDD" id="cd07398">
    <property type="entry name" value="MPP_YbbF-LpxH"/>
    <property type="match status" value="1"/>
</dbReference>
<keyword evidence="3" id="KW-0479">Metal-binding</keyword>
<dbReference type="SUPFAM" id="SSF56300">
    <property type="entry name" value="Metallo-dependent phosphatases"/>
    <property type="match status" value="1"/>
</dbReference>
<reference evidence="7 8" key="1">
    <citation type="journal article" date="2012" name="Stand. Genomic Sci.">
        <title>Complete genome sequencing and analysis of Saprospira grandis str. Lewin, a predatory marine bacterium.</title>
        <authorList>
            <person name="Saw J.H."/>
            <person name="Yuryev A."/>
            <person name="Kanbe M."/>
            <person name="Hou S."/>
            <person name="Young A.G."/>
            <person name="Aizawa S."/>
            <person name="Alam M."/>
        </authorList>
    </citation>
    <scope>NUCLEOTIDE SEQUENCE [LARGE SCALE GENOMIC DNA]</scope>
    <source>
        <strain evidence="7 8">Lewin</strain>
    </source>
</reference>
<keyword evidence="8" id="KW-1185">Reference proteome</keyword>
<evidence type="ECO:0000313" key="7">
    <source>
        <dbReference type="EMBL" id="AFC24280.1"/>
    </source>
</evidence>
<name>H6L9A8_SAPGL</name>
<protein>
    <submittedName>
        <fullName evidence="7">Metallophosphoesterase</fullName>
    </submittedName>
</protein>
<evidence type="ECO:0000313" key="8">
    <source>
        <dbReference type="Proteomes" id="UP000007519"/>
    </source>
</evidence>
<evidence type="ECO:0000256" key="2">
    <source>
        <dbReference type="ARBA" id="ARBA00022519"/>
    </source>
</evidence>
<dbReference type="KEGG" id="sgn:SGRA_1545"/>
<dbReference type="Proteomes" id="UP000007519">
    <property type="component" value="Chromosome"/>
</dbReference>
<organism evidence="7 8">
    <name type="scientific">Saprospira grandis (strain Lewin)</name>
    <dbReference type="NCBI Taxonomy" id="984262"/>
    <lineage>
        <taxon>Bacteria</taxon>
        <taxon>Pseudomonadati</taxon>
        <taxon>Bacteroidota</taxon>
        <taxon>Saprospiria</taxon>
        <taxon>Saprospirales</taxon>
        <taxon>Saprospiraceae</taxon>
        <taxon>Saprospira</taxon>
    </lineage>
</organism>
<sequence length="281" mass="32468">MADKREIDILVLSDVHLGTQGSEAKALLQYLQSLAPKMLILNGDIIDIWQFRKGYFPQAHWAVLRHFMNLAESGVPVYYLTGNHDDSLRRLTPFRLGNIYLQDKLLLELDGKRAWFFHGDAYDPSVHKGRFWAKIGGQFYDWSIMLNRGMNRLLKPLGVPPSQFSKRLKASVKAAVQKMNDFEQKAIEVGMAKGYDYVVCGHVHRPQHREIVTEFGQLTYLNSGDWMEHRSALEYVDKAWQLYHYRAEDFAAPACFEGVENKLEELLRSIEDGSLDRFSRL</sequence>
<dbReference type="InterPro" id="IPR029052">
    <property type="entry name" value="Metallo-depent_PP-like"/>
</dbReference>
<dbReference type="PANTHER" id="PTHR34990:SF2">
    <property type="entry name" value="BLL8164 PROTEIN"/>
    <property type="match status" value="1"/>
</dbReference>
<keyword evidence="2" id="KW-0997">Cell inner membrane</keyword>